<sequence length="571" mass="63674">MGYQYSYPSSTSYDTSTPVYLDPSLKDSILEQSAPWSHHQISYGKPSYYPHGNMSIPFTSNDVRTIDGTAPLPSALLPRHCSPSDQHSSTCSSARSPPGDSDFGYDYPSTPPDDMNVSPFPSQYDHWVSQEQPQLEHLAGWTNICVKPDQISYYQEPAPSYHDEKPEFPSRGLSMSSNGSSYDYDSTSQLEPIQLPRSMSPPGMSHVIKEEIHVSEPPYPPFESDEESSCEKGGENPQADDEDDEDYEPPATHKEPSSSASRNPRQRKRSSTSQPASSAKKAKLESSPPTSQRTTTKMPSLAKGSLSCSECPDGVFTDQASLQKHIKQQHTRPFGCVFRFAGCESTFASKNEWKRHVASQHLLLTYWLCQQDACAKLSNTSGSLTKPTGTSRHRNSNSYEAQTHCSSALPNGAIFNRKDLYTQHLRRMHIPPAVKKQVKAKKTVPEWEDRVRVCQEQAVHTRCELPDYMTCPAPECHFETRGSNAWDERMEHVAKHLEKAANGLEAPITFGGDHDPTLMTWVLRSDVAVVKSDSKGIWALNNPLKPERGSNKTQTHNYGEEDAPGEEIDDD</sequence>
<dbReference type="PANTHER" id="PTHR23225">
    <property type="entry name" value="ZINC FINGER PROTEIN"/>
    <property type="match status" value="1"/>
</dbReference>
<dbReference type="Gene3D" id="3.30.160.60">
    <property type="entry name" value="Classic Zinc Finger"/>
    <property type="match status" value="1"/>
</dbReference>
<evidence type="ECO:0000313" key="3">
    <source>
        <dbReference type="EMBL" id="KAK9782523.1"/>
    </source>
</evidence>
<feature type="region of interest" description="Disordered" evidence="1">
    <location>
        <begin position="156"/>
        <end position="302"/>
    </location>
</feature>
<accession>A0ABR2Y726</accession>
<dbReference type="EMBL" id="JARVKM010000002">
    <property type="protein sequence ID" value="KAK9782523.1"/>
    <property type="molecule type" value="Genomic_DNA"/>
</dbReference>
<feature type="compositionally biased region" description="Low complexity" evidence="1">
    <location>
        <begin position="275"/>
        <end position="289"/>
    </location>
</feature>
<feature type="compositionally biased region" description="Low complexity" evidence="1">
    <location>
        <begin position="170"/>
        <end position="188"/>
    </location>
</feature>
<feature type="domain" description="C2H2-type" evidence="2">
    <location>
        <begin position="306"/>
        <end position="330"/>
    </location>
</feature>
<dbReference type="Proteomes" id="UP001465668">
    <property type="component" value="Unassembled WGS sequence"/>
</dbReference>
<proteinExistence type="predicted"/>
<feature type="domain" description="C2H2-type" evidence="2">
    <location>
        <begin position="469"/>
        <end position="496"/>
    </location>
</feature>
<evidence type="ECO:0000259" key="2">
    <source>
        <dbReference type="SMART" id="SM00355"/>
    </source>
</evidence>
<comment type="caution">
    <text evidence="3">The sequence shown here is derived from an EMBL/GenBank/DDBJ whole genome shotgun (WGS) entry which is preliminary data.</text>
</comment>
<organism evidence="3 4">
    <name type="scientific">Seiridium cardinale</name>
    <dbReference type="NCBI Taxonomy" id="138064"/>
    <lineage>
        <taxon>Eukaryota</taxon>
        <taxon>Fungi</taxon>
        <taxon>Dikarya</taxon>
        <taxon>Ascomycota</taxon>
        <taxon>Pezizomycotina</taxon>
        <taxon>Sordariomycetes</taxon>
        <taxon>Xylariomycetidae</taxon>
        <taxon>Amphisphaeriales</taxon>
        <taxon>Sporocadaceae</taxon>
        <taxon>Seiridium</taxon>
    </lineage>
</organism>
<feature type="region of interest" description="Disordered" evidence="1">
    <location>
        <begin position="541"/>
        <end position="571"/>
    </location>
</feature>
<feature type="compositionally biased region" description="Acidic residues" evidence="1">
    <location>
        <begin position="560"/>
        <end position="571"/>
    </location>
</feature>
<protein>
    <recommendedName>
        <fullName evidence="2">C2H2-type domain-containing protein</fullName>
    </recommendedName>
</protein>
<feature type="region of interest" description="Disordered" evidence="1">
    <location>
        <begin position="69"/>
        <end position="111"/>
    </location>
</feature>
<feature type="compositionally biased region" description="Acidic residues" evidence="1">
    <location>
        <begin position="238"/>
        <end position="248"/>
    </location>
</feature>
<dbReference type="InterPro" id="IPR013087">
    <property type="entry name" value="Znf_C2H2_type"/>
</dbReference>
<evidence type="ECO:0000313" key="4">
    <source>
        <dbReference type="Proteomes" id="UP001465668"/>
    </source>
</evidence>
<feature type="compositionally biased region" description="Polar residues" evidence="1">
    <location>
        <begin position="83"/>
        <end position="95"/>
    </location>
</feature>
<reference evidence="3 4" key="1">
    <citation type="submission" date="2024-02" db="EMBL/GenBank/DDBJ databases">
        <title>First draft genome assembly of two strains of Seiridium cardinale.</title>
        <authorList>
            <person name="Emiliani G."/>
            <person name="Scali E."/>
        </authorList>
    </citation>
    <scope>NUCLEOTIDE SEQUENCE [LARGE SCALE GENOMIC DNA]</scope>
    <source>
        <strain evidence="3 4">BM-138-000479</strain>
    </source>
</reference>
<feature type="domain" description="C2H2-type" evidence="2">
    <location>
        <begin position="334"/>
        <end position="361"/>
    </location>
</feature>
<dbReference type="SMART" id="SM00355">
    <property type="entry name" value="ZnF_C2H2"/>
    <property type="match status" value="3"/>
</dbReference>
<gene>
    <name evidence="3" type="ORF">SCAR479_00866</name>
</gene>
<keyword evidence="4" id="KW-1185">Reference proteome</keyword>
<dbReference type="PANTHER" id="PTHR23225:SF2">
    <property type="entry name" value="AT09679P-RELATED"/>
    <property type="match status" value="1"/>
</dbReference>
<dbReference type="InterPro" id="IPR039970">
    <property type="entry name" value="TF_Grauzone"/>
</dbReference>
<name>A0ABR2Y726_9PEZI</name>
<evidence type="ECO:0000256" key="1">
    <source>
        <dbReference type="SAM" id="MobiDB-lite"/>
    </source>
</evidence>